<dbReference type="CDD" id="cd09917">
    <property type="entry name" value="F-box_SF"/>
    <property type="match status" value="1"/>
</dbReference>
<gene>
    <name evidence="3" type="ORF">CYLTODRAFT_490458</name>
</gene>
<evidence type="ECO:0000259" key="2">
    <source>
        <dbReference type="PROSITE" id="PS50181"/>
    </source>
</evidence>
<name>A0A0D7BAR7_9AGAR</name>
<evidence type="ECO:0000256" key="1">
    <source>
        <dbReference type="SAM" id="MobiDB-lite"/>
    </source>
</evidence>
<protein>
    <recommendedName>
        <fullName evidence="2">F-box domain-containing protein</fullName>
    </recommendedName>
</protein>
<dbReference type="PROSITE" id="PS50181">
    <property type="entry name" value="FBOX"/>
    <property type="match status" value="1"/>
</dbReference>
<evidence type="ECO:0000313" key="3">
    <source>
        <dbReference type="EMBL" id="KIY67622.1"/>
    </source>
</evidence>
<dbReference type="Pfam" id="PF00646">
    <property type="entry name" value="F-box"/>
    <property type="match status" value="1"/>
</dbReference>
<dbReference type="Proteomes" id="UP000054007">
    <property type="component" value="Unassembled WGS sequence"/>
</dbReference>
<proteinExistence type="predicted"/>
<evidence type="ECO:0000313" key="4">
    <source>
        <dbReference type="Proteomes" id="UP000054007"/>
    </source>
</evidence>
<dbReference type="OrthoDB" id="2322499at2759"/>
<feature type="compositionally biased region" description="Basic residues" evidence="1">
    <location>
        <begin position="7"/>
        <end position="16"/>
    </location>
</feature>
<dbReference type="AlphaFoldDB" id="A0A0D7BAR7"/>
<sequence>MSGTKQDKRKVSKRKLSKDTPDEVKSVEAPKAKKARSNHSMVNNSATHPGPEAMSPQVVASKRRVKNVEEKDLAVRKASRRGRGNRGLLQAVKDMPADVLCVIFSSLEPIDLLRLSRTSKDLRAFLLSRLHSEHAWRAAREAMIGLPPLPRDESEPAYASFVFDTHCQECGAHRADCYIDWVSRIRLCSKCLQRRELYQKQSSLDSMPSTPFLHGSMPEMTGPTGGDSRFLFNAKFQDSLKQAASKMRHRFDYSVFAEQWKKDYEAAQAEASKIKEYIVHRAQVQSEIRKSELKSLRKQRSKAIFARLEASGWSKELTPDVRDALANHTLVNRSQALTDRIWMTIEPTLLELMENVKISIPASVGARLTYLAEYYETFLRTQPLNPSFPPLVTVADSSPIRELIHDTPSFGGITKRAFLDIFHANILTIANDWRKLHDEQLKELLVCGGLKPILESPLSAFLCRTCGLTRADRHRHNIVLYSDALRHLCCTRRRPPGVYYSYEALTYSTAHLCPAPASHIDHIRFVIGTCGMDPETATVEEMDKLDVFLTCKLCQTRGWDHFENCEAPPSPGTWAMRWRTAIAHSHVGSEPVFSLITNPRHHEKVRELEQKSHRSFPIMCKHCGRTCGEPTDENKAKHTAECHISSNGPGEGTDRDRWAPIIDDRIWFSLLFYFGDADGP</sequence>
<organism evidence="3 4">
    <name type="scientific">Cylindrobasidium torrendii FP15055 ss-10</name>
    <dbReference type="NCBI Taxonomy" id="1314674"/>
    <lineage>
        <taxon>Eukaryota</taxon>
        <taxon>Fungi</taxon>
        <taxon>Dikarya</taxon>
        <taxon>Basidiomycota</taxon>
        <taxon>Agaricomycotina</taxon>
        <taxon>Agaricomycetes</taxon>
        <taxon>Agaricomycetidae</taxon>
        <taxon>Agaricales</taxon>
        <taxon>Marasmiineae</taxon>
        <taxon>Physalacriaceae</taxon>
        <taxon>Cylindrobasidium</taxon>
    </lineage>
</organism>
<feature type="compositionally biased region" description="Basic and acidic residues" evidence="1">
    <location>
        <begin position="17"/>
        <end position="31"/>
    </location>
</feature>
<dbReference type="SMART" id="SM00256">
    <property type="entry name" value="FBOX"/>
    <property type="match status" value="1"/>
</dbReference>
<dbReference type="InterPro" id="IPR036047">
    <property type="entry name" value="F-box-like_dom_sf"/>
</dbReference>
<dbReference type="InterPro" id="IPR001810">
    <property type="entry name" value="F-box_dom"/>
</dbReference>
<feature type="domain" description="F-box" evidence="2">
    <location>
        <begin position="89"/>
        <end position="139"/>
    </location>
</feature>
<dbReference type="EMBL" id="KN880521">
    <property type="protein sequence ID" value="KIY67622.1"/>
    <property type="molecule type" value="Genomic_DNA"/>
</dbReference>
<accession>A0A0D7BAR7</accession>
<feature type="region of interest" description="Disordered" evidence="1">
    <location>
        <begin position="1"/>
        <end position="66"/>
    </location>
</feature>
<reference evidence="3 4" key="1">
    <citation type="journal article" date="2015" name="Fungal Genet. Biol.">
        <title>Evolution of novel wood decay mechanisms in Agaricales revealed by the genome sequences of Fistulina hepatica and Cylindrobasidium torrendii.</title>
        <authorList>
            <person name="Floudas D."/>
            <person name="Held B.W."/>
            <person name="Riley R."/>
            <person name="Nagy L.G."/>
            <person name="Koehler G."/>
            <person name="Ransdell A.S."/>
            <person name="Younus H."/>
            <person name="Chow J."/>
            <person name="Chiniquy J."/>
            <person name="Lipzen A."/>
            <person name="Tritt A."/>
            <person name="Sun H."/>
            <person name="Haridas S."/>
            <person name="LaButti K."/>
            <person name="Ohm R.A."/>
            <person name="Kues U."/>
            <person name="Blanchette R.A."/>
            <person name="Grigoriev I.V."/>
            <person name="Minto R.E."/>
            <person name="Hibbett D.S."/>
        </authorList>
    </citation>
    <scope>NUCLEOTIDE SEQUENCE [LARGE SCALE GENOMIC DNA]</scope>
    <source>
        <strain evidence="3 4">FP15055 ss-10</strain>
    </source>
</reference>
<keyword evidence="4" id="KW-1185">Reference proteome</keyword>
<feature type="compositionally biased region" description="Polar residues" evidence="1">
    <location>
        <begin position="38"/>
        <end position="47"/>
    </location>
</feature>
<dbReference type="STRING" id="1314674.A0A0D7BAR7"/>
<dbReference type="SUPFAM" id="SSF81383">
    <property type="entry name" value="F-box domain"/>
    <property type="match status" value="1"/>
</dbReference>